<keyword evidence="11" id="KW-1185">Reference proteome</keyword>
<gene>
    <name evidence="10" type="ORF">F7731_22160</name>
</gene>
<feature type="transmembrane region" description="Helical" evidence="8">
    <location>
        <begin position="88"/>
        <end position="107"/>
    </location>
</feature>
<dbReference type="CDD" id="cd06261">
    <property type="entry name" value="TM_PBP2"/>
    <property type="match status" value="1"/>
</dbReference>
<dbReference type="PANTHER" id="PTHR30614">
    <property type="entry name" value="MEMBRANE COMPONENT OF AMINO ACID ABC TRANSPORTER"/>
    <property type="match status" value="1"/>
</dbReference>
<evidence type="ECO:0000256" key="8">
    <source>
        <dbReference type="RuleBase" id="RU363032"/>
    </source>
</evidence>
<dbReference type="Pfam" id="PF00528">
    <property type="entry name" value="BPD_transp_1"/>
    <property type="match status" value="1"/>
</dbReference>
<dbReference type="InterPro" id="IPR010065">
    <property type="entry name" value="AA_ABC_transptr_permease_3TM"/>
</dbReference>
<keyword evidence="3" id="KW-1003">Cell membrane</keyword>
<feature type="transmembrane region" description="Helical" evidence="8">
    <location>
        <begin position="144"/>
        <end position="169"/>
    </location>
</feature>
<evidence type="ECO:0000256" key="2">
    <source>
        <dbReference type="ARBA" id="ARBA00022448"/>
    </source>
</evidence>
<keyword evidence="5" id="KW-0029">Amino-acid transport</keyword>
<feature type="transmembrane region" description="Helical" evidence="8">
    <location>
        <begin position="189"/>
        <end position="210"/>
    </location>
</feature>
<comment type="subcellular location">
    <subcellularLocation>
        <location evidence="1 8">Cell membrane</location>
        <topology evidence="1 8">Multi-pass membrane protein</topology>
    </subcellularLocation>
</comment>
<feature type="domain" description="ABC transmembrane type-1" evidence="9">
    <location>
        <begin position="17"/>
        <end position="207"/>
    </location>
</feature>
<evidence type="ECO:0000256" key="4">
    <source>
        <dbReference type="ARBA" id="ARBA00022692"/>
    </source>
</evidence>
<dbReference type="PANTHER" id="PTHR30614:SF34">
    <property type="entry name" value="BLR6398 PROTEIN"/>
    <property type="match status" value="1"/>
</dbReference>
<dbReference type="RefSeq" id="WP_151536971.1">
    <property type="nucleotide sequence ID" value="NZ_WBOS01000018.1"/>
</dbReference>
<comment type="caution">
    <text evidence="10">The sequence shown here is derived from an EMBL/GenBank/DDBJ whole genome shotgun (WGS) entry which is preliminary data.</text>
</comment>
<evidence type="ECO:0000259" key="9">
    <source>
        <dbReference type="PROSITE" id="PS50928"/>
    </source>
</evidence>
<organism evidence="10 11">
    <name type="scientific">Cytobacillus depressus</name>
    <dbReference type="NCBI Taxonomy" id="1602942"/>
    <lineage>
        <taxon>Bacteria</taxon>
        <taxon>Bacillati</taxon>
        <taxon>Bacillota</taxon>
        <taxon>Bacilli</taxon>
        <taxon>Bacillales</taxon>
        <taxon>Bacillaceae</taxon>
        <taxon>Cytobacillus</taxon>
    </lineage>
</organism>
<dbReference type="NCBIfam" id="TIGR01726">
    <property type="entry name" value="HEQRo_perm_3TM"/>
    <property type="match status" value="1"/>
</dbReference>
<dbReference type="GO" id="GO:0022857">
    <property type="term" value="F:transmembrane transporter activity"/>
    <property type="evidence" value="ECO:0007669"/>
    <property type="project" value="InterPro"/>
</dbReference>
<dbReference type="InterPro" id="IPR035906">
    <property type="entry name" value="MetI-like_sf"/>
</dbReference>
<dbReference type="FunFam" id="1.10.3720.10:FF:000033">
    <property type="entry name" value="Polar amino acid ABC transporter permease"/>
    <property type="match status" value="1"/>
</dbReference>
<dbReference type="OrthoDB" id="9805999at2"/>
<comment type="similarity">
    <text evidence="8">Belongs to the binding-protein-dependent transport system permease family.</text>
</comment>
<dbReference type="InterPro" id="IPR043429">
    <property type="entry name" value="ArtM/GltK/GlnP/TcyL/YhdX-like"/>
</dbReference>
<evidence type="ECO:0000313" key="11">
    <source>
        <dbReference type="Proteomes" id="UP000481030"/>
    </source>
</evidence>
<evidence type="ECO:0000256" key="7">
    <source>
        <dbReference type="ARBA" id="ARBA00023136"/>
    </source>
</evidence>
<evidence type="ECO:0000256" key="3">
    <source>
        <dbReference type="ARBA" id="ARBA00022475"/>
    </source>
</evidence>
<keyword evidence="4 8" id="KW-0812">Transmembrane</keyword>
<evidence type="ECO:0000256" key="6">
    <source>
        <dbReference type="ARBA" id="ARBA00022989"/>
    </source>
</evidence>
<evidence type="ECO:0000313" key="10">
    <source>
        <dbReference type="EMBL" id="KAB2329552.1"/>
    </source>
</evidence>
<dbReference type="EMBL" id="WBOS01000018">
    <property type="protein sequence ID" value="KAB2329552.1"/>
    <property type="molecule type" value="Genomic_DNA"/>
</dbReference>
<keyword evidence="6 8" id="KW-1133">Transmembrane helix</keyword>
<reference evidence="10 11" key="1">
    <citation type="journal article" date="2016" name="Antonie Van Leeuwenhoek">
        <title>Bacillus depressus sp. nov., isolated from soil of a sunflower field.</title>
        <authorList>
            <person name="Wei X."/>
            <person name="Xin D."/>
            <person name="Xin Y."/>
            <person name="Zhang H."/>
            <person name="Wang T."/>
            <person name="Zhang J."/>
        </authorList>
    </citation>
    <scope>NUCLEOTIDE SEQUENCE [LARGE SCALE GENOMIC DNA]</scope>
    <source>
        <strain evidence="10 11">BZ1</strain>
    </source>
</reference>
<evidence type="ECO:0000256" key="1">
    <source>
        <dbReference type="ARBA" id="ARBA00004651"/>
    </source>
</evidence>
<dbReference type="Proteomes" id="UP000481030">
    <property type="component" value="Unassembled WGS sequence"/>
</dbReference>
<dbReference type="InterPro" id="IPR000515">
    <property type="entry name" value="MetI-like"/>
</dbReference>
<sequence>MTQDFGWVHIIPLLKGAWLTIQLCFFSLFFGSLIGLLIGLGTTSKNKLAKLISSIYIRFVRGIPLLMIIFMIYFALPMLGTGINFSKGFSAVLALSIYAGAYIGEIVRGGIQSVPKGQFEAADALGMTYLQKFRHVIVPQALKFIIPPGIGFFIALIKDSSLVSIIGYIDLTKAGKVVSSLTFNPIASFLAVAAIYFVLCFGLSKASYFFERKFLQSNM</sequence>
<feature type="transmembrane region" description="Helical" evidence="8">
    <location>
        <begin position="55"/>
        <end position="76"/>
    </location>
</feature>
<feature type="transmembrane region" description="Helical" evidence="8">
    <location>
        <begin position="20"/>
        <end position="43"/>
    </location>
</feature>
<keyword evidence="7 8" id="KW-0472">Membrane</keyword>
<dbReference type="GO" id="GO:0006865">
    <property type="term" value="P:amino acid transport"/>
    <property type="evidence" value="ECO:0007669"/>
    <property type="project" value="UniProtKB-KW"/>
</dbReference>
<protein>
    <submittedName>
        <fullName evidence="10">Amino acid ABC transporter permease</fullName>
    </submittedName>
</protein>
<accession>A0A6L3UYZ6</accession>
<dbReference type="Gene3D" id="1.10.3720.10">
    <property type="entry name" value="MetI-like"/>
    <property type="match status" value="1"/>
</dbReference>
<keyword evidence="2 8" id="KW-0813">Transport</keyword>
<dbReference type="PROSITE" id="PS50928">
    <property type="entry name" value="ABC_TM1"/>
    <property type="match status" value="1"/>
</dbReference>
<dbReference type="AlphaFoldDB" id="A0A6L3UYZ6"/>
<dbReference type="SUPFAM" id="SSF161098">
    <property type="entry name" value="MetI-like"/>
    <property type="match status" value="1"/>
</dbReference>
<name>A0A6L3UYZ6_9BACI</name>
<evidence type="ECO:0000256" key="5">
    <source>
        <dbReference type="ARBA" id="ARBA00022970"/>
    </source>
</evidence>
<proteinExistence type="inferred from homology"/>
<dbReference type="GO" id="GO:0043190">
    <property type="term" value="C:ATP-binding cassette (ABC) transporter complex"/>
    <property type="evidence" value="ECO:0007669"/>
    <property type="project" value="InterPro"/>
</dbReference>